<reference evidence="2" key="1">
    <citation type="journal article" date="2013" name="Science">
        <title>The Amborella genome and the evolution of flowering plants.</title>
        <authorList>
            <consortium name="Amborella Genome Project"/>
        </authorList>
    </citation>
    <scope>NUCLEOTIDE SEQUENCE [LARGE SCALE GENOMIC DNA]</scope>
</reference>
<dbReference type="AlphaFoldDB" id="W1NXV6"/>
<keyword evidence="2" id="KW-1185">Reference proteome</keyword>
<dbReference type="HOGENOM" id="CLU_2743447_0_0_1"/>
<accession>W1NXV6</accession>
<proteinExistence type="predicted"/>
<name>W1NXV6_AMBTC</name>
<gene>
    <name evidence="1" type="ORF">AMTR_s00215p00025260</name>
</gene>
<dbReference type="EMBL" id="KI394624">
    <property type="protein sequence ID" value="ERN02457.1"/>
    <property type="molecule type" value="Genomic_DNA"/>
</dbReference>
<evidence type="ECO:0000313" key="2">
    <source>
        <dbReference type="Proteomes" id="UP000017836"/>
    </source>
</evidence>
<protein>
    <submittedName>
        <fullName evidence="1">Uncharacterized protein</fullName>
    </submittedName>
</protein>
<sequence length="71" mass="8097">MAQGEINSCYNRENYSTVPILIALVEIHHLNIFVFQTHMRIRASPYGGSATIYPSRVLMEARRYGSLKVVL</sequence>
<organism evidence="1 2">
    <name type="scientific">Amborella trichopoda</name>
    <dbReference type="NCBI Taxonomy" id="13333"/>
    <lineage>
        <taxon>Eukaryota</taxon>
        <taxon>Viridiplantae</taxon>
        <taxon>Streptophyta</taxon>
        <taxon>Embryophyta</taxon>
        <taxon>Tracheophyta</taxon>
        <taxon>Spermatophyta</taxon>
        <taxon>Magnoliopsida</taxon>
        <taxon>Amborellales</taxon>
        <taxon>Amborellaceae</taxon>
        <taxon>Amborella</taxon>
    </lineage>
</organism>
<dbReference type="Proteomes" id="UP000017836">
    <property type="component" value="Unassembled WGS sequence"/>
</dbReference>
<dbReference type="Gramene" id="ERN02457">
    <property type="protein sequence ID" value="ERN02457"/>
    <property type="gene ID" value="AMTR_s00215p00025260"/>
</dbReference>
<evidence type="ECO:0000313" key="1">
    <source>
        <dbReference type="EMBL" id="ERN02457.1"/>
    </source>
</evidence>